<reference evidence="1 2" key="1">
    <citation type="journal article" date="2022" name="bioRxiv">
        <title>Genomics of Preaxostyla Flagellates Illuminates Evolutionary Transitions and the Path Towards Mitochondrial Loss.</title>
        <authorList>
            <person name="Novak L.V.F."/>
            <person name="Treitli S.C."/>
            <person name="Pyrih J."/>
            <person name="Halakuc P."/>
            <person name="Pipaliya S.V."/>
            <person name="Vacek V."/>
            <person name="Brzon O."/>
            <person name="Soukal P."/>
            <person name="Eme L."/>
            <person name="Dacks J.B."/>
            <person name="Karnkowska A."/>
            <person name="Elias M."/>
            <person name="Hampl V."/>
        </authorList>
    </citation>
    <scope>NUCLEOTIDE SEQUENCE [LARGE SCALE GENOMIC DNA]</scope>
    <source>
        <strain evidence="1">NAU3</strain>
        <tissue evidence="1">Gut</tissue>
    </source>
</reference>
<dbReference type="EMBL" id="JARBJD010000381">
    <property type="protein sequence ID" value="KAK2942823.1"/>
    <property type="molecule type" value="Genomic_DNA"/>
</dbReference>
<protein>
    <submittedName>
        <fullName evidence="1">Uncharacterized protein</fullName>
    </submittedName>
</protein>
<gene>
    <name evidence="1" type="ORF">BLNAU_22271</name>
</gene>
<name>A0ABQ9WU28_9EUKA</name>
<proteinExistence type="predicted"/>
<comment type="caution">
    <text evidence="1">The sequence shown here is derived from an EMBL/GenBank/DDBJ whole genome shotgun (WGS) entry which is preliminary data.</text>
</comment>
<evidence type="ECO:0000313" key="1">
    <source>
        <dbReference type="EMBL" id="KAK2942823.1"/>
    </source>
</evidence>
<sequence>MKFKSFDPLPFAYHLPLPFKANRQSSITQQPLVHRLLHHSLALDLDKTIYQLLPGLNENLISDIAQALTERVCLVLEEIRASSSQTQMPDSLFGTSLDWKDKHTIPQQLFVALHKMILPDSETLLHFHIPSTRSLPH</sequence>
<keyword evidence="2" id="KW-1185">Reference proteome</keyword>
<dbReference type="Proteomes" id="UP001281761">
    <property type="component" value="Unassembled WGS sequence"/>
</dbReference>
<evidence type="ECO:0000313" key="2">
    <source>
        <dbReference type="Proteomes" id="UP001281761"/>
    </source>
</evidence>
<accession>A0ABQ9WU28</accession>
<organism evidence="1 2">
    <name type="scientific">Blattamonas nauphoetae</name>
    <dbReference type="NCBI Taxonomy" id="2049346"/>
    <lineage>
        <taxon>Eukaryota</taxon>
        <taxon>Metamonada</taxon>
        <taxon>Preaxostyla</taxon>
        <taxon>Oxymonadida</taxon>
        <taxon>Blattamonas</taxon>
    </lineage>
</organism>